<protein>
    <submittedName>
        <fullName evidence="1">Uncharacterized protein</fullName>
    </submittedName>
</protein>
<accession>A0AAU8WE38</accession>
<evidence type="ECO:0000313" key="1">
    <source>
        <dbReference type="EMBL" id="ASK54639.1"/>
    </source>
</evidence>
<organism evidence="1 2">
    <name type="scientific">Vibrio tarriae</name>
    <dbReference type="NCBI Taxonomy" id="2014742"/>
    <lineage>
        <taxon>Bacteria</taxon>
        <taxon>Pseudomonadati</taxon>
        <taxon>Pseudomonadota</taxon>
        <taxon>Gammaproteobacteria</taxon>
        <taxon>Vibrionales</taxon>
        <taxon>Vibrionaceae</taxon>
        <taxon>Vibrio</taxon>
    </lineage>
</organism>
<proteinExistence type="predicted"/>
<sequence length="61" mass="7526">MIEQHLIKLVHFTDLYHKIKAKNEQKRCNKVHLIFICFHMRFKLLNLQRQHQNFRTALVVI</sequence>
<dbReference type="Proteomes" id="UP000198371">
    <property type="component" value="Chromosome 1"/>
</dbReference>
<dbReference type="EMBL" id="CP022353">
    <property type="protein sequence ID" value="ASK54639.1"/>
    <property type="molecule type" value="Genomic_DNA"/>
</dbReference>
<name>A0AAU8WE38_9VIBR</name>
<keyword evidence="2" id="KW-1185">Reference proteome</keyword>
<reference evidence="2" key="1">
    <citation type="journal article" date="2017" name="Genome Announc.">
        <title>Complete Genome Sequence of Vibrio sp. Strain 2521-89, a Close Relative of Vibrio cholerae Isolated from Lake Water in New Mexico, USA.</title>
        <authorList>
            <person name="Liang K."/>
            <person name="Orata F.D."/>
            <person name="Winkjer N.S."/>
            <person name="Rowe L.A."/>
            <person name="Tarr C.L."/>
            <person name="Boucher Y."/>
        </authorList>
    </citation>
    <scope>NUCLEOTIDE SEQUENCE [LARGE SCALE GENOMIC DNA]</scope>
    <source>
        <strain evidence="2">2521-89</strain>
    </source>
</reference>
<evidence type="ECO:0000313" key="2">
    <source>
        <dbReference type="Proteomes" id="UP000198371"/>
    </source>
</evidence>
<reference evidence="1 2" key="2">
    <citation type="submission" date="2017-06" db="EMBL/GenBank/DDBJ databases">
        <title>Complete genome sequence of Vibrio sp. 2521-89, a close relative of Vibrio cholerae isolated from lake water in New Mexico, USA.</title>
        <authorList>
            <person name="Liang K."/>
            <person name="Orata F.D."/>
            <person name="Winkjer N.S."/>
            <person name="Tarr C.L."/>
            <person name="Boucher Y."/>
        </authorList>
    </citation>
    <scope>NUCLEOTIDE SEQUENCE [LARGE SCALE GENOMIC DNA]</scope>
    <source>
        <strain evidence="1 2">2521-89</strain>
    </source>
</reference>
<gene>
    <name evidence="1" type="ORF">CEQ48_07410</name>
</gene>
<dbReference type="KEGG" id="vti:CEQ48_07410"/>
<dbReference type="AlphaFoldDB" id="A0AAU8WE38"/>